<dbReference type="InterPro" id="IPR052442">
    <property type="entry name" value="Env_Response_Regulator"/>
</dbReference>
<dbReference type="Gramene" id="MELO3C029843.2.1">
    <property type="protein sequence ID" value="MELO3C029843.2.1"/>
    <property type="gene ID" value="MELO3C029843.2"/>
</dbReference>
<dbReference type="PANTHER" id="PTHR46136">
    <property type="entry name" value="TRANSCRIPTION FACTOR GTE8"/>
    <property type="match status" value="1"/>
</dbReference>
<feature type="compositionally biased region" description="Polar residues" evidence="1">
    <location>
        <begin position="1"/>
        <end position="11"/>
    </location>
</feature>
<organism evidence="2">
    <name type="scientific">Cucumis melo</name>
    <name type="common">Muskmelon</name>
    <dbReference type="NCBI Taxonomy" id="3656"/>
    <lineage>
        <taxon>Eukaryota</taxon>
        <taxon>Viridiplantae</taxon>
        <taxon>Streptophyta</taxon>
        <taxon>Embryophyta</taxon>
        <taxon>Tracheophyta</taxon>
        <taxon>Spermatophyta</taxon>
        <taxon>Magnoliopsida</taxon>
        <taxon>eudicotyledons</taxon>
        <taxon>Gunneridae</taxon>
        <taxon>Pentapetalae</taxon>
        <taxon>rosids</taxon>
        <taxon>fabids</taxon>
        <taxon>Cucurbitales</taxon>
        <taxon>Cucurbitaceae</taxon>
        <taxon>Benincaseae</taxon>
        <taxon>Cucumis</taxon>
    </lineage>
</organism>
<feature type="region of interest" description="Disordered" evidence="1">
    <location>
        <begin position="1"/>
        <end position="20"/>
    </location>
</feature>
<name>A0A9I9E7F2_CUCME</name>
<sequence>MQTNIFNFQRQNTKEYDPNQTYPKVTLQEIEIFPTPKNVGESEKHVEKGSPNAVLGVGQTSGEVSRDRISRRCTGHASRKPLLTPSFPMQSTTSGKPRLLSRLHGDKRDPEKVIMEREELERQQREEKALLQAEANTAEDARRKAEAEVAAAARDGNDDGTDGSELRTTTNVSLFSEPFPFRFQFCVE</sequence>
<feature type="compositionally biased region" description="Basic and acidic residues" evidence="1">
    <location>
        <begin position="103"/>
        <end position="129"/>
    </location>
</feature>
<dbReference type="AlphaFoldDB" id="A0A9I9E7F2"/>
<feature type="region of interest" description="Disordered" evidence="1">
    <location>
        <begin position="36"/>
        <end position="166"/>
    </location>
</feature>
<reference evidence="2" key="1">
    <citation type="submission" date="2023-03" db="UniProtKB">
        <authorList>
            <consortium name="EnsemblPlants"/>
        </authorList>
    </citation>
    <scope>IDENTIFICATION</scope>
</reference>
<dbReference type="PANTHER" id="PTHR46136:SF1">
    <property type="entry name" value="TRANSCRIPTION FACTOR GTE11-RELATED"/>
    <property type="match status" value="1"/>
</dbReference>
<evidence type="ECO:0000313" key="2">
    <source>
        <dbReference type="EnsemblPlants" id="MELO3C029843.2.1"/>
    </source>
</evidence>
<evidence type="ECO:0000256" key="1">
    <source>
        <dbReference type="SAM" id="MobiDB-lite"/>
    </source>
</evidence>
<proteinExistence type="predicted"/>
<protein>
    <submittedName>
        <fullName evidence="2">Uncharacterized protein</fullName>
    </submittedName>
</protein>
<accession>A0A9I9E7F2</accession>
<dbReference type="EnsemblPlants" id="MELO3C029843.2.1">
    <property type="protein sequence ID" value="MELO3C029843.2.1"/>
    <property type="gene ID" value="MELO3C029843.2"/>
</dbReference>